<dbReference type="InterPro" id="IPR003994">
    <property type="entry name" value="UXT"/>
</dbReference>
<gene>
    <name evidence="2" type="ORF">DGYR_LOCUS4612</name>
</gene>
<dbReference type="GO" id="GO:0016592">
    <property type="term" value="C:mediator complex"/>
    <property type="evidence" value="ECO:0007669"/>
    <property type="project" value="TreeGrafter"/>
</dbReference>
<dbReference type="CDD" id="cd23158">
    <property type="entry name" value="Prefoldin_UXT"/>
    <property type="match status" value="1"/>
</dbReference>
<dbReference type="GO" id="GO:0003714">
    <property type="term" value="F:transcription corepressor activity"/>
    <property type="evidence" value="ECO:0007669"/>
    <property type="project" value="InterPro"/>
</dbReference>
<evidence type="ECO:0000313" key="3">
    <source>
        <dbReference type="Proteomes" id="UP000549394"/>
    </source>
</evidence>
<dbReference type="PANTHER" id="PTHR13345">
    <property type="entry name" value="MEDIATOR OF RNA POLYMERASE II TRANSCRIPTION SUBUNIT 10"/>
    <property type="match status" value="1"/>
</dbReference>
<keyword evidence="3" id="KW-1185">Reference proteome</keyword>
<proteinExistence type="inferred from homology"/>
<dbReference type="Pfam" id="PF02996">
    <property type="entry name" value="Prefoldin"/>
    <property type="match status" value="1"/>
</dbReference>
<reference evidence="2 3" key="1">
    <citation type="submission" date="2020-08" db="EMBL/GenBank/DDBJ databases">
        <authorList>
            <person name="Hejnol A."/>
        </authorList>
    </citation>
    <scope>NUCLEOTIDE SEQUENCE [LARGE SCALE GENOMIC DNA]</scope>
</reference>
<organism evidence="2 3">
    <name type="scientific">Dimorphilus gyrociliatus</name>
    <dbReference type="NCBI Taxonomy" id="2664684"/>
    <lineage>
        <taxon>Eukaryota</taxon>
        <taxon>Metazoa</taxon>
        <taxon>Spiralia</taxon>
        <taxon>Lophotrochozoa</taxon>
        <taxon>Annelida</taxon>
        <taxon>Polychaeta</taxon>
        <taxon>Polychaeta incertae sedis</taxon>
        <taxon>Dinophilidae</taxon>
        <taxon>Dimorphilus</taxon>
    </lineage>
</organism>
<accession>A0A7I8VJP2</accession>
<name>A0A7I8VJP2_9ANNE</name>
<comment type="caution">
    <text evidence="2">The sequence shown here is derived from an EMBL/GenBank/DDBJ whole genome shotgun (WGS) entry which is preliminary data.</text>
</comment>
<sequence length="141" mass="16500">MAQSDSKKVLEYEHFLNNKLREDLRVTLENRNKILFDIAEYLELKTFVEKLLINNDEKITTKLDLGCNFYAQAVVKDTKKIFISIGFGFFLEMTPEEALKFIDEKCTYLNEQSDLLSKQCISIKARIKLVLEGLRELQNIK</sequence>
<dbReference type="GO" id="GO:0000122">
    <property type="term" value="P:negative regulation of transcription by RNA polymerase II"/>
    <property type="evidence" value="ECO:0007669"/>
    <property type="project" value="InterPro"/>
</dbReference>
<dbReference type="EMBL" id="CAJFCJ010000006">
    <property type="protein sequence ID" value="CAD5115928.1"/>
    <property type="molecule type" value="Genomic_DNA"/>
</dbReference>
<dbReference type="Proteomes" id="UP000549394">
    <property type="component" value="Unassembled WGS sequence"/>
</dbReference>
<evidence type="ECO:0000313" key="2">
    <source>
        <dbReference type="EMBL" id="CAD5115928.1"/>
    </source>
</evidence>
<dbReference type="GO" id="GO:0045944">
    <property type="term" value="P:positive regulation of transcription by RNA polymerase II"/>
    <property type="evidence" value="ECO:0007669"/>
    <property type="project" value="TreeGrafter"/>
</dbReference>
<comment type="similarity">
    <text evidence="1">Belongs to the UXT family.</text>
</comment>
<dbReference type="Gene3D" id="1.10.287.370">
    <property type="match status" value="1"/>
</dbReference>
<evidence type="ECO:0000256" key="1">
    <source>
        <dbReference type="ARBA" id="ARBA00007666"/>
    </source>
</evidence>
<dbReference type="PANTHER" id="PTHR13345:SF9">
    <property type="entry name" value="PROTEIN UXT"/>
    <property type="match status" value="1"/>
</dbReference>
<dbReference type="InterPro" id="IPR004127">
    <property type="entry name" value="Prefoldin_subunit_alpha"/>
</dbReference>
<dbReference type="OrthoDB" id="433124at2759"/>
<dbReference type="AlphaFoldDB" id="A0A7I8VJP2"/>
<dbReference type="InterPro" id="IPR009053">
    <property type="entry name" value="Prefoldin"/>
</dbReference>
<dbReference type="PRINTS" id="PR01502">
    <property type="entry name" value="UXTPROTEIN"/>
</dbReference>
<dbReference type="SUPFAM" id="SSF46579">
    <property type="entry name" value="Prefoldin"/>
    <property type="match status" value="1"/>
</dbReference>
<protein>
    <submittedName>
        <fullName evidence="2">DgyrCDS4858</fullName>
    </submittedName>
</protein>